<dbReference type="CDD" id="cd23799">
    <property type="entry name" value="UBCc_UBE2J"/>
    <property type="match status" value="1"/>
</dbReference>
<comment type="caution">
    <text evidence="3">The sequence shown here is derived from an EMBL/GenBank/DDBJ whole genome shotgun (WGS) entry which is preliminary data.</text>
</comment>
<dbReference type="Proteomes" id="UP000660262">
    <property type="component" value="Unassembled WGS sequence"/>
</dbReference>
<evidence type="ECO:0000313" key="3">
    <source>
        <dbReference type="EMBL" id="GHP03749.1"/>
    </source>
</evidence>
<dbReference type="SUPFAM" id="SSF48452">
    <property type="entry name" value="TPR-like"/>
    <property type="match status" value="1"/>
</dbReference>
<dbReference type="EMBL" id="BNJQ01000006">
    <property type="protein sequence ID" value="GHP03749.1"/>
    <property type="molecule type" value="Genomic_DNA"/>
</dbReference>
<dbReference type="SMART" id="SM00028">
    <property type="entry name" value="TPR"/>
    <property type="match status" value="2"/>
</dbReference>
<name>A0A830HEI5_9CHLO</name>
<dbReference type="PROSITE" id="PS50127">
    <property type="entry name" value="UBC_2"/>
    <property type="match status" value="1"/>
</dbReference>
<feature type="domain" description="UBC core" evidence="2">
    <location>
        <begin position="5"/>
        <end position="163"/>
    </location>
</feature>
<dbReference type="Gene3D" id="3.10.110.10">
    <property type="entry name" value="Ubiquitin Conjugating Enzyme"/>
    <property type="match status" value="1"/>
</dbReference>
<accession>A0A830HEI5</accession>
<dbReference type="Gene3D" id="1.25.40.10">
    <property type="entry name" value="Tetratricopeptide repeat domain"/>
    <property type="match status" value="1"/>
</dbReference>
<dbReference type="InterPro" id="IPR016135">
    <property type="entry name" value="UBQ-conjugating_enzyme/RWD"/>
</dbReference>
<dbReference type="InterPro" id="IPR019734">
    <property type="entry name" value="TPR_rpt"/>
</dbReference>
<dbReference type="SMART" id="SM00212">
    <property type="entry name" value="UBCc"/>
    <property type="match status" value="1"/>
</dbReference>
<dbReference type="AlphaFoldDB" id="A0A830HEI5"/>
<keyword evidence="4" id="KW-1185">Reference proteome</keyword>
<reference evidence="3" key="1">
    <citation type="submission" date="2020-10" db="EMBL/GenBank/DDBJ databases">
        <title>Unveiling of a novel bifunctional photoreceptor, Dualchrome1, isolated from a cosmopolitan green alga.</title>
        <authorList>
            <person name="Suzuki S."/>
            <person name="Kawachi M."/>
        </authorList>
    </citation>
    <scope>NUCLEOTIDE SEQUENCE</scope>
    <source>
        <strain evidence="3">NIES 2893</strain>
    </source>
</reference>
<protein>
    <submittedName>
        <fullName evidence="3">Ubiquitin-conjugating enzyme E2 34</fullName>
    </submittedName>
</protein>
<dbReference type="Pfam" id="PF00179">
    <property type="entry name" value="UQ_con"/>
    <property type="match status" value="1"/>
</dbReference>
<evidence type="ECO:0000256" key="1">
    <source>
        <dbReference type="SAM" id="MobiDB-lite"/>
    </source>
</evidence>
<evidence type="ECO:0000259" key="2">
    <source>
        <dbReference type="PROSITE" id="PS50127"/>
    </source>
</evidence>
<organism evidence="3 4">
    <name type="scientific">Pycnococcus provasolii</name>
    <dbReference type="NCBI Taxonomy" id="41880"/>
    <lineage>
        <taxon>Eukaryota</taxon>
        <taxon>Viridiplantae</taxon>
        <taxon>Chlorophyta</taxon>
        <taxon>Pseudoscourfieldiophyceae</taxon>
        <taxon>Pseudoscourfieldiales</taxon>
        <taxon>Pycnococcaceae</taxon>
        <taxon>Pycnococcus</taxon>
    </lineage>
</organism>
<dbReference type="InterPro" id="IPR050113">
    <property type="entry name" value="Ub_conjugating_enzyme"/>
</dbReference>
<dbReference type="InterPro" id="IPR011990">
    <property type="entry name" value="TPR-like_helical_dom_sf"/>
</dbReference>
<dbReference type="OrthoDB" id="1158011at2759"/>
<evidence type="ECO:0000313" key="4">
    <source>
        <dbReference type="Proteomes" id="UP000660262"/>
    </source>
</evidence>
<feature type="region of interest" description="Disordered" evidence="1">
    <location>
        <begin position="267"/>
        <end position="290"/>
    </location>
</feature>
<dbReference type="PANTHER" id="PTHR24067">
    <property type="entry name" value="UBIQUITIN-CONJUGATING ENZYME E2"/>
    <property type="match status" value="1"/>
</dbReference>
<dbReference type="InterPro" id="IPR000608">
    <property type="entry name" value="UBC"/>
</dbReference>
<gene>
    <name evidence="3" type="ORF">PPROV_000250400</name>
</gene>
<sequence>MAAKLCLRRLQKEMRAYHDAPPAYCPCVHVDESDIHVWYFVLEGPPSTPYHLGTYVGKLVFPSNYPFAPPAISMLTPSGRFATQTRLCLSMSDFHPESWNPLWSVASIVQGVLSFMVQDDVTTGAVETTEEEKLNLARGSLEHCQTNGLTRNLFPEYYKERAVAVEKQRSAEKEDGCGDATTTDIDTYADIVKAAAAVRTAAAKGEASVALRQLAASLQIESDDAISADTLAEAIKRVPGQDEAVSSAAAEAYLCLGDLDAASCVAPQGNGSDERNADATMTSDDDDDDDASCARRWNASIDNFIASGPTTTRAWLSEVARLKEEANAKYAAKDYDAAISAFENAVAYCPIYSALYSNMAAAFALSKKHAEAVAACDVALRLNPSYEKAQQRRAISQKKLGT</sequence>
<proteinExistence type="predicted"/>
<dbReference type="SUPFAM" id="SSF54495">
    <property type="entry name" value="UBC-like"/>
    <property type="match status" value="1"/>
</dbReference>